<organism evidence="3 5">
    <name type="scientific">Mycobacterium intracellulare</name>
    <dbReference type="NCBI Taxonomy" id="1767"/>
    <lineage>
        <taxon>Bacteria</taxon>
        <taxon>Bacillati</taxon>
        <taxon>Actinomycetota</taxon>
        <taxon>Actinomycetes</taxon>
        <taxon>Mycobacteriales</taxon>
        <taxon>Mycobacteriaceae</taxon>
        <taxon>Mycobacterium</taxon>
        <taxon>Mycobacterium avium complex (MAC)</taxon>
    </lineage>
</organism>
<sequence length="115" mass="11815">MSSVVTDALVIVLCVVGVFFSLSGAIGILRMPDVYTRIQCSSKTITAGALPLLAGLAVAKGPFTEYGSRALLVAVLLLLVNPIAAHALARAAYKTGVPMWHGAVIDQPEGPGAGR</sequence>
<dbReference type="InterPro" id="IPR005133">
    <property type="entry name" value="PhaG_MnhG_YufB"/>
</dbReference>
<evidence type="ECO:0000313" key="3">
    <source>
        <dbReference type="EMBL" id="BCP01258.1"/>
    </source>
</evidence>
<dbReference type="GeneID" id="77300590"/>
<protein>
    <submittedName>
        <fullName evidence="4">Monovalent cation/H(+) antiporter subunit G</fullName>
    </submittedName>
    <submittedName>
        <fullName evidence="3">Na+/H+ antiporter subunit G</fullName>
    </submittedName>
</protein>
<evidence type="ECO:0000313" key="4">
    <source>
        <dbReference type="EMBL" id="MDV7013079.1"/>
    </source>
</evidence>
<keyword evidence="2" id="KW-0812">Transmembrane</keyword>
<dbReference type="NCBIfam" id="TIGR01300">
    <property type="entry name" value="CPA3_mnhG_phaG"/>
    <property type="match status" value="1"/>
</dbReference>
<dbReference type="Proteomes" id="UP000595205">
    <property type="component" value="Chromosome"/>
</dbReference>
<proteinExistence type="inferred from homology"/>
<reference evidence="3 5" key="1">
    <citation type="submission" date="2020-12" db="EMBL/GenBank/DDBJ databases">
        <title>Genome sequence of clinical Mycobacterium intracellulare strains.</title>
        <authorList>
            <person name="Tateishi Y."/>
            <person name="Matsumoto S."/>
            <person name="Fukushima Y."/>
            <person name="Nakajima C."/>
            <person name="Suzuki Y."/>
        </authorList>
    </citation>
    <scope>NUCLEOTIDE SEQUENCE [LARGE SCALE GENOMIC DNA]</scope>
    <source>
        <strain evidence="3 5">M018</strain>
    </source>
</reference>
<dbReference type="EMBL" id="JAWLLD010000011">
    <property type="protein sequence ID" value="MDV7013079.1"/>
    <property type="molecule type" value="Genomic_DNA"/>
</dbReference>
<feature type="transmembrane region" description="Helical" evidence="2">
    <location>
        <begin position="41"/>
        <end position="59"/>
    </location>
</feature>
<accession>A0A7R7MYL9</accession>
<keyword evidence="2" id="KW-1133">Transmembrane helix</keyword>
<evidence type="ECO:0000313" key="5">
    <source>
        <dbReference type="Proteomes" id="UP000595205"/>
    </source>
</evidence>
<dbReference type="Proteomes" id="UP001187143">
    <property type="component" value="Unassembled WGS sequence"/>
</dbReference>
<comment type="similarity">
    <text evidence="1">Belongs to the CPA3 antiporters (TC 2.A.63) subunit G family.</text>
</comment>
<dbReference type="Pfam" id="PF03334">
    <property type="entry name" value="PhaG_MnhG_YufB"/>
    <property type="match status" value="1"/>
</dbReference>
<feature type="transmembrane region" description="Helical" evidence="2">
    <location>
        <begin position="6"/>
        <end position="29"/>
    </location>
</feature>
<keyword evidence="2" id="KW-0472">Membrane</keyword>
<gene>
    <name evidence="4" type="primary">mnhG</name>
    <name evidence="3" type="ORF">MINTM018_40270</name>
    <name evidence="4" type="ORF">R4F53_12320</name>
</gene>
<dbReference type="AlphaFoldDB" id="A0A7R7MYL9"/>
<evidence type="ECO:0000256" key="1">
    <source>
        <dbReference type="ARBA" id="ARBA00008404"/>
    </source>
</evidence>
<dbReference type="GO" id="GO:0015385">
    <property type="term" value="F:sodium:proton antiporter activity"/>
    <property type="evidence" value="ECO:0007669"/>
    <property type="project" value="TreeGrafter"/>
</dbReference>
<dbReference type="EMBL" id="AP024255">
    <property type="protein sequence ID" value="BCP01258.1"/>
    <property type="molecule type" value="Genomic_DNA"/>
</dbReference>
<evidence type="ECO:0000256" key="2">
    <source>
        <dbReference type="SAM" id="Phobius"/>
    </source>
</evidence>
<dbReference type="PANTHER" id="PTHR34703">
    <property type="entry name" value="ANTIPORTER SUBUNIT MNHG2-RELATED"/>
    <property type="match status" value="1"/>
</dbReference>
<feature type="transmembrane region" description="Helical" evidence="2">
    <location>
        <begin position="71"/>
        <end position="89"/>
    </location>
</feature>
<reference evidence="4" key="2">
    <citation type="submission" date="2023-10" db="EMBL/GenBank/DDBJ databases">
        <title>Characterization and genome sequence of Mycobacterium intracellulare ABSURDO, a novel pathogenic isolate with three colony morphotypes that vary in growth and acid-fastness.</title>
        <authorList>
            <person name="Jude B.A."/>
            <person name="Robinson R.T."/>
        </authorList>
    </citation>
    <scope>NUCLEOTIDE SEQUENCE</scope>
    <source>
        <strain evidence="4">ABSURDO Component B</strain>
    </source>
</reference>
<dbReference type="RefSeq" id="WP_014712192.1">
    <property type="nucleotide sequence ID" value="NZ_AP024245.1"/>
</dbReference>
<name>A0A7R7MYL9_MYCIT</name>
<dbReference type="NCBIfam" id="NF009314">
    <property type="entry name" value="PRK12674.1-2"/>
    <property type="match status" value="1"/>
</dbReference>
<dbReference type="PANTHER" id="PTHR34703:SF1">
    <property type="entry name" value="ANTIPORTER SUBUNIT MNHG2-RELATED"/>
    <property type="match status" value="1"/>
</dbReference>